<proteinExistence type="predicted"/>
<name>A0AC61S4J6_9BACT</name>
<organism evidence="1 2">
    <name type="scientific">Muribaculum caecicola</name>
    <dbReference type="NCBI Taxonomy" id="3038144"/>
    <lineage>
        <taxon>Bacteria</taxon>
        <taxon>Pseudomonadati</taxon>
        <taxon>Bacteroidota</taxon>
        <taxon>Bacteroidia</taxon>
        <taxon>Bacteroidales</taxon>
        <taxon>Muribaculaceae</taxon>
        <taxon>Muribaculum</taxon>
    </lineage>
</organism>
<sequence length="59" mass="6390">MSMEDEKIRLKVLGISYSHIQSGAYALILSQVGGPYKIPVVIGAAEAQSIAIRMEKIIT</sequence>
<keyword evidence="2" id="KW-1185">Reference proteome</keyword>
<reference evidence="1" key="1">
    <citation type="submission" date="2019-04" db="EMBL/GenBank/DDBJ databases">
        <title>Microbes associate with the intestines of laboratory mice.</title>
        <authorList>
            <person name="Navarre W."/>
            <person name="Wong E."/>
            <person name="Huang K.C."/>
            <person name="Tropini C."/>
            <person name="Ng K."/>
            <person name="Yu B."/>
        </authorList>
    </citation>
    <scope>NUCLEOTIDE SEQUENCE</scope>
    <source>
        <strain evidence="1">NM86_A22</strain>
    </source>
</reference>
<comment type="caution">
    <text evidence="1">The sequence shown here is derived from an EMBL/GenBank/DDBJ whole genome shotgun (WGS) entry which is preliminary data.</text>
</comment>
<dbReference type="EMBL" id="SSTG01000094">
    <property type="protein sequence ID" value="THG47632.1"/>
    <property type="molecule type" value="Genomic_DNA"/>
</dbReference>
<dbReference type="Proteomes" id="UP000305401">
    <property type="component" value="Unassembled WGS sequence"/>
</dbReference>
<protein>
    <submittedName>
        <fullName evidence="1">Bifunctional nuclease family protein</fullName>
    </submittedName>
</protein>
<accession>A0AC61S4J6</accession>
<feature type="non-terminal residue" evidence="1">
    <location>
        <position position="59"/>
    </location>
</feature>
<gene>
    <name evidence="1" type="ORF">E5990_07670</name>
</gene>
<evidence type="ECO:0000313" key="2">
    <source>
        <dbReference type="Proteomes" id="UP000305401"/>
    </source>
</evidence>
<evidence type="ECO:0000313" key="1">
    <source>
        <dbReference type="EMBL" id="THG47632.1"/>
    </source>
</evidence>